<protein>
    <submittedName>
        <fullName evidence="2">Uncharacterized protein</fullName>
    </submittedName>
</protein>
<organism evidence="2 3">
    <name type="scientific">Salix koriyanagi</name>
    <dbReference type="NCBI Taxonomy" id="2511006"/>
    <lineage>
        <taxon>Eukaryota</taxon>
        <taxon>Viridiplantae</taxon>
        <taxon>Streptophyta</taxon>
        <taxon>Embryophyta</taxon>
        <taxon>Tracheophyta</taxon>
        <taxon>Spermatophyta</taxon>
        <taxon>Magnoliopsida</taxon>
        <taxon>eudicotyledons</taxon>
        <taxon>Gunneridae</taxon>
        <taxon>Pentapetalae</taxon>
        <taxon>rosids</taxon>
        <taxon>fabids</taxon>
        <taxon>Malpighiales</taxon>
        <taxon>Salicaceae</taxon>
        <taxon>Saliceae</taxon>
        <taxon>Salix</taxon>
    </lineage>
</organism>
<dbReference type="EMBL" id="JAPFFM010000009">
    <property type="protein sequence ID" value="KAJ6747929.1"/>
    <property type="molecule type" value="Genomic_DNA"/>
</dbReference>
<evidence type="ECO:0000313" key="2">
    <source>
        <dbReference type="EMBL" id="KAJ6747929.1"/>
    </source>
</evidence>
<feature type="region of interest" description="Disordered" evidence="1">
    <location>
        <begin position="1"/>
        <end position="40"/>
    </location>
</feature>
<proteinExistence type="predicted"/>
<evidence type="ECO:0000256" key="1">
    <source>
        <dbReference type="SAM" id="MobiDB-lite"/>
    </source>
</evidence>
<dbReference type="Proteomes" id="UP001151752">
    <property type="component" value="Chromosome 6"/>
</dbReference>
<comment type="caution">
    <text evidence="2">The sequence shown here is derived from an EMBL/GenBank/DDBJ whole genome shotgun (WGS) entry which is preliminary data.</text>
</comment>
<gene>
    <name evidence="2" type="ORF">OIU74_030232</name>
</gene>
<feature type="compositionally biased region" description="Low complexity" evidence="1">
    <location>
        <begin position="18"/>
        <end position="30"/>
    </location>
</feature>
<accession>A0A9Q0ZV37</accession>
<sequence>MWVSLSLSSLALPPPQRPATTQPHPTQQATRSKHSFSSFF</sequence>
<feature type="compositionally biased region" description="Low complexity" evidence="1">
    <location>
        <begin position="1"/>
        <end position="11"/>
    </location>
</feature>
<name>A0A9Q0ZV37_9ROSI</name>
<evidence type="ECO:0000313" key="3">
    <source>
        <dbReference type="Proteomes" id="UP001151752"/>
    </source>
</evidence>
<dbReference type="AlphaFoldDB" id="A0A9Q0ZV37"/>
<reference evidence="2" key="1">
    <citation type="submission" date="2022-11" db="EMBL/GenBank/DDBJ databases">
        <authorList>
            <person name="Hyden B.L."/>
            <person name="Feng K."/>
            <person name="Yates T."/>
            <person name="Jawdy S."/>
            <person name="Smart L.B."/>
            <person name="Muchero W."/>
        </authorList>
    </citation>
    <scope>NUCLEOTIDE SEQUENCE</scope>
    <source>
        <tissue evidence="2">Shoot tip</tissue>
    </source>
</reference>
<reference evidence="2" key="2">
    <citation type="journal article" date="2023" name="Int. J. Mol. Sci.">
        <title>De Novo Assembly and Annotation of 11 Diverse Shrub Willow (Salix) Genomes Reveals Novel Gene Organization in Sex-Linked Regions.</title>
        <authorList>
            <person name="Hyden B."/>
            <person name="Feng K."/>
            <person name="Yates T.B."/>
            <person name="Jawdy S."/>
            <person name="Cereghino C."/>
            <person name="Smart L.B."/>
            <person name="Muchero W."/>
        </authorList>
    </citation>
    <scope>NUCLEOTIDE SEQUENCE</scope>
    <source>
        <tissue evidence="2">Shoot tip</tissue>
    </source>
</reference>
<keyword evidence="3" id="KW-1185">Reference proteome</keyword>